<sequence length="123" mass="14127">MVYVSDDEVTDVNELLARISESISEKCGYRTGYLRDTLSVERIVQRWPVGELEAWIIEELKVWDVSEHPQVAHLLSLVQELWPGLSSEAKTFFQQYCKSNVWNGTTDTLFNQLAAEISEGYLL</sequence>
<dbReference type="RefSeq" id="WP_041336298.1">
    <property type="nucleotide sequence ID" value="NZ_FOTV01000042.1"/>
</dbReference>
<dbReference type="KEGG" id="msr:AU15_22215"/>
<reference evidence="1 3" key="1">
    <citation type="journal article" date="2014" name="Genome Announc.">
        <title>Draft Genome Sequences of Marinobacter similis A3d10T and Marinobacter salarius R9SW1T.</title>
        <authorList>
            <person name="Ivanova E.P."/>
            <person name="Ng H.J."/>
            <person name="Webb H.K."/>
            <person name="Feng G."/>
            <person name="Oshima K."/>
            <person name="Hattori M."/>
            <person name="Ohkuma M."/>
            <person name="Sergeev A.F."/>
            <person name="Mikhailov V.V."/>
            <person name="Crawford R.J."/>
            <person name="Sawabe T."/>
        </authorList>
    </citation>
    <scope>NUCLEOTIDE SEQUENCE [LARGE SCALE GENOMIC DNA]</scope>
    <source>
        <strain evidence="3">A3d10 and R9SW1</strain>
        <strain evidence="1">R9SW1</strain>
    </source>
</reference>
<dbReference type="Proteomes" id="UP000035081">
    <property type="component" value="Chromosome"/>
</dbReference>
<name>W5YW82_9GAMM</name>
<proteinExistence type="predicted"/>
<evidence type="ECO:0000313" key="4">
    <source>
        <dbReference type="Proteomes" id="UP000199211"/>
    </source>
</evidence>
<protein>
    <submittedName>
        <fullName evidence="1">Uncharacterized protein</fullName>
    </submittedName>
</protein>
<dbReference type="EMBL" id="CP007152">
    <property type="protein sequence ID" value="AHI33492.1"/>
    <property type="molecule type" value="Genomic_DNA"/>
</dbReference>
<dbReference type="AlphaFoldDB" id="W5YW82"/>
<accession>A0A1I4NJJ7</accession>
<dbReference type="EMBL" id="FOTV01000042">
    <property type="protein sequence ID" value="SFM15333.1"/>
    <property type="molecule type" value="Genomic_DNA"/>
</dbReference>
<organism evidence="1 3">
    <name type="scientific">Marinobacter salarius</name>
    <dbReference type="NCBI Taxonomy" id="1420917"/>
    <lineage>
        <taxon>Bacteria</taxon>
        <taxon>Pseudomonadati</taxon>
        <taxon>Pseudomonadota</taxon>
        <taxon>Gammaproteobacteria</taxon>
        <taxon>Pseudomonadales</taxon>
        <taxon>Marinobacteraceae</taxon>
        <taxon>Marinobacter</taxon>
    </lineage>
</organism>
<evidence type="ECO:0000313" key="1">
    <source>
        <dbReference type="EMBL" id="AHI33492.1"/>
    </source>
</evidence>
<evidence type="ECO:0000313" key="2">
    <source>
        <dbReference type="EMBL" id="SFM15333.1"/>
    </source>
</evidence>
<gene>
    <name evidence="1" type="ORF">AU15_22215</name>
    <name evidence="2" type="ORF">SAMN04487868_1421</name>
</gene>
<evidence type="ECO:0000313" key="3">
    <source>
        <dbReference type="Proteomes" id="UP000035081"/>
    </source>
</evidence>
<dbReference type="Proteomes" id="UP000199211">
    <property type="component" value="Unassembled WGS sequence"/>
</dbReference>
<reference evidence="2 4" key="2">
    <citation type="submission" date="2016-10" db="EMBL/GenBank/DDBJ databases">
        <authorList>
            <person name="Varghese N."/>
            <person name="Submissions S."/>
        </authorList>
    </citation>
    <scope>NUCLEOTIDE SEQUENCE [LARGE SCALE GENOMIC DNA]</scope>
    <source>
        <strain evidence="2 4">DSM 26291</strain>
    </source>
</reference>
<keyword evidence="4" id="KW-1185">Reference proteome</keyword>
<dbReference type="HOGENOM" id="CLU_2012529_0_0_6"/>
<accession>W5YW82</accession>